<feature type="domain" description="AAA+ ATPase" evidence="4">
    <location>
        <begin position="83"/>
        <end position="216"/>
    </location>
</feature>
<sequence>MSRQLDQIVADAASKNLGFTQALETLTTLELEARNTRAIERRFRTSRLHAQYSIDSFRFKHHKSRMEAKNRIVRLLDLDFLQKGTSIVLIGNPGVGKTFLAKVIGWRACQANQRVLFTTAMDMLNHLNASQVDHSLVRRLRVYTEPALLIIDELGYLALDQQTSNLFYQVISTRHSQKRSSLITTNSAFSDWGNILFNTTIATAIVDRLVENSEILLLGGDSLRKAKNGSTSPAE</sequence>
<dbReference type="InterPro" id="IPR002611">
    <property type="entry name" value="IstB_ATP-bd"/>
</dbReference>
<dbReference type="PIRSF" id="PIRSF003073">
    <property type="entry name" value="DNAC_TnpB_IstB"/>
    <property type="match status" value="1"/>
</dbReference>
<accession>A0A7V8SZM3</accession>
<dbReference type="PANTHER" id="PTHR30050:SF4">
    <property type="entry name" value="ATP-BINDING PROTEIN RV3427C IN INSERTION SEQUENCE-RELATED"/>
    <property type="match status" value="1"/>
</dbReference>
<evidence type="ECO:0000259" key="4">
    <source>
        <dbReference type="SMART" id="SM00382"/>
    </source>
</evidence>
<comment type="similarity">
    <text evidence="1">Belongs to the IS21/IS1162 putative ATP-binding protein family.</text>
</comment>
<keyword evidence="3 5" id="KW-0067">ATP-binding</keyword>
<gene>
    <name evidence="5" type="ORF">HRJ53_26760</name>
</gene>
<dbReference type="GO" id="GO:0005524">
    <property type="term" value="F:ATP binding"/>
    <property type="evidence" value="ECO:0007669"/>
    <property type="project" value="UniProtKB-KW"/>
</dbReference>
<dbReference type="InterPro" id="IPR047661">
    <property type="entry name" value="IstB"/>
</dbReference>
<dbReference type="AlphaFoldDB" id="A0A7V8SZM3"/>
<comment type="caution">
    <text evidence="5">The sequence shown here is derived from an EMBL/GenBank/DDBJ whole genome shotgun (WGS) entry which is preliminary data.</text>
</comment>
<name>A0A7V8SZM3_9BACT</name>
<evidence type="ECO:0000313" key="5">
    <source>
        <dbReference type="EMBL" id="MBA0088605.1"/>
    </source>
</evidence>
<dbReference type="InterPro" id="IPR028350">
    <property type="entry name" value="DNAC/IstB-like"/>
</dbReference>
<dbReference type="InterPro" id="IPR027417">
    <property type="entry name" value="P-loop_NTPase"/>
</dbReference>
<dbReference type="Proteomes" id="UP000567293">
    <property type="component" value="Unassembled WGS sequence"/>
</dbReference>
<dbReference type="EMBL" id="JACDQQ010002589">
    <property type="protein sequence ID" value="MBA0088605.1"/>
    <property type="molecule type" value="Genomic_DNA"/>
</dbReference>
<keyword evidence="2" id="KW-0547">Nucleotide-binding</keyword>
<dbReference type="Pfam" id="PF01695">
    <property type="entry name" value="IstB_IS21"/>
    <property type="match status" value="1"/>
</dbReference>
<dbReference type="Gene3D" id="3.40.50.300">
    <property type="entry name" value="P-loop containing nucleotide triphosphate hydrolases"/>
    <property type="match status" value="1"/>
</dbReference>
<dbReference type="GO" id="GO:0006260">
    <property type="term" value="P:DNA replication"/>
    <property type="evidence" value="ECO:0007669"/>
    <property type="project" value="TreeGrafter"/>
</dbReference>
<evidence type="ECO:0000256" key="1">
    <source>
        <dbReference type="ARBA" id="ARBA00008059"/>
    </source>
</evidence>
<evidence type="ECO:0000256" key="3">
    <source>
        <dbReference type="ARBA" id="ARBA00022840"/>
    </source>
</evidence>
<evidence type="ECO:0000256" key="2">
    <source>
        <dbReference type="ARBA" id="ARBA00022741"/>
    </source>
</evidence>
<dbReference type="InterPro" id="IPR003593">
    <property type="entry name" value="AAA+_ATPase"/>
</dbReference>
<keyword evidence="6" id="KW-1185">Reference proteome</keyword>
<dbReference type="SUPFAM" id="SSF52540">
    <property type="entry name" value="P-loop containing nucleoside triphosphate hydrolases"/>
    <property type="match status" value="1"/>
</dbReference>
<reference evidence="5" key="1">
    <citation type="submission" date="2020-06" db="EMBL/GenBank/DDBJ databases">
        <title>Legume-microbial interactions unlock mineral nutrients during tropical forest succession.</title>
        <authorList>
            <person name="Epihov D.Z."/>
        </authorList>
    </citation>
    <scope>NUCLEOTIDE SEQUENCE [LARGE SCALE GENOMIC DNA]</scope>
    <source>
        <strain evidence="5">Pan2503</strain>
    </source>
</reference>
<proteinExistence type="inferred from homology"/>
<dbReference type="CDD" id="cd00009">
    <property type="entry name" value="AAA"/>
    <property type="match status" value="1"/>
</dbReference>
<dbReference type="PANTHER" id="PTHR30050">
    <property type="entry name" value="CHROMOSOMAL REPLICATION INITIATOR PROTEIN DNAA"/>
    <property type="match status" value="1"/>
</dbReference>
<protein>
    <submittedName>
        <fullName evidence="5">ATP-binding protein</fullName>
    </submittedName>
</protein>
<dbReference type="SMART" id="SM00382">
    <property type="entry name" value="AAA"/>
    <property type="match status" value="1"/>
</dbReference>
<organism evidence="5 6">
    <name type="scientific">Candidatus Acidiferrum panamense</name>
    <dbReference type="NCBI Taxonomy" id="2741543"/>
    <lineage>
        <taxon>Bacteria</taxon>
        <taxon>Pseudomonadati</taxon>
        <taxon>Acidobacteriota</taxon>
        <taxon>Terriglobia</taxon>
        <taxon>Candidatus Acidiferrales</taxon>
        <taxon>Candidatus Acidiferrum</taxon>
    </lineage>
</organism>
<evidence type="ECO:0000313" key="6">
    <source>
        <dbReference type="Proteomes" id="UP000567293"/>
    </source>
</evidence>
<dbReference type="NCBIfam" id="NF038214">
    <property type="entry name" value="IS21_help_AAA"/>
    <property type="match status" value="1"/>
</dbReference>